<evidence type="ECO:0000313" key="2">
    <source>
        <dbReference type="Proteomes" id="UP000275078"/>
    </source>
</evidence>
<dbReference type="AlphaFoldDB" id="A0A3N4HSU5"/>
<dbReference type="Proteomes" id="UP000275078">
    <property type="component" value="Unassembled WGS sequence"/>
</dbReference>
<accession>A0A3N4HSU5</accession>
<gene>
    <name evidence="1" type="ORF">BJ508DRAFT_365580</name>
</gene>
<name>A0A3N4HSU5_ASCIM</name>
<dbReference type="EMBL" id="ML119761">
    <property type="protein sequence ID" value="RPA75578.1"/>
    <property type="molecule type" value="Genomic_DNA"/>
</dbReference>
<evidence type="ECO:0000313" key="1">
    <source>
        <dbReference type="EMBL" id="RPA75578.1"/>
    </source>
</evidence>
<organism evidence="1 2">
    <name type="scientific">Ascobolus immersus RN42</name>
    <dbReference type="NCBI Taxonomy" id="1160509"/>
    <lineage>
        <taxon>Eukaryota</taxon>
        <taxon>Fungi</taxon>
        <taxon>Dikarya</taxon>
        <taxon>Ascomycota</taxon>
        <taxon>Pezizomycotina</taxon>
        <taxon>Pezizomycetes</taxon>
        <taxon>Pezizales</taxon>
        <taxon>Ascobolaceae</taxon>
        <taxon>Ascobolus</taxon>
    </lineage>
</organism>
<sequence length="680" mass="76987">MSGNANLQVPDAPVDALRVPSIPLPFFQPIKIYEATRGIPIYPIRMFVHDVLLGKELGPQEDVTYGPGVVRKEHKLSGTCTLLQNIGSRFTGVGQARFLFSYPPPATAPQGTPSEDFIFLFVYPYLARMYHWTKAEDVWDSEHQTICDMAERSLRQFPADPFITPYPVPRPDITFKSREKGIAGSGRLEIGEGVTAFCYYSLFKVGSHSKLQPGRIGTIRQLYPWLSIDTTLSDRPIEAERQAAKESYERLKSEDFQKIYLVDLARFQMRLFSLYTQHKELTHHIIGSLARRPPGAGTNVLRGTTAIHHLTHRPVENVWDWLCYRAIALRKEAEQKADILPTEPKLVLSGPSESSAVSSDPVRDLTDPLVRYQPSVIGSVTSCFSRDAQSRPDSRQGWYDPAVVEIETIPANEAEGLSPDDRFPSAEVRPGKLEDNVQKDIDNAGATVEMMKDLVKIVNRLRDLQNKVRAQDGKELTEMESITVFPQPAAEWQKQIPALLLIDDANGKLMNVGDWSYRSYMVPIWRLAFTPHFLWGAGDTEMTARGFYWQEMANLTGDLNNFKGDDKRIMQDVWPKVFKGAKWESGKKLTHDDLFTMIQMDLDLFLVGCEHAAHAGIVQFANAYTPGKAPYFTGKMEKLGKWYQVIHDLADLMDTDAIPIIDTKKLAYGVRLDAKWMYHW</sequence>
<protein>
    <submittedName>
        <fullName evidence="1">Uncharacterized protein</fullName>
    </submittedName>
</protein>
<proteinExistence type="predicted"/>
<keyword evidence="2" id="KW-1185">Reference proteome</keyword>
<reference evidence="1 2" key="1">
    <citation type="journal article" date="2018" name="Nat. Ecol. Evol.">
        <title>Pezizomycetes genomes reveal the molecular basis of ectomycorrhizal truffle lifestyle.</title>
        <authorList>
            <person name="Murat C."/>
            <person name="Payen T."/>
            <person name="Noel B."/>
            <person name="Kuo A."/>
            <person name="Morin E."/>
            <person name="Chen J."/>
            <person name="Kohler A."/>
            <person name="Krizsan K."/>
            <person name="Balestrini R."/>
            <person name="Da Silva C."/>
            <person name="Montanini B."/>
            <person name="Hainaut M."/>
            <person name="Levati E."/>
            <person name="Barry K.W."/>
            <person name="Belfiori B."/>
            <person name="Cichocki N."/>
            <person name="Clum A."/>
            <person name="Dockter R.B."/>
            <person name="Fauchery L."/>
            <person name="Guy J."/>
            <person name="Iotti M."/>
            <person name="Le Tacon F."/>
            <person name="Lindquist E.A."/>
            <person name="Lipzen A."/>
            <person name="Malagnac F."/>
            <person name="Mello A."/>
            <person name="Molinier V."/>
            <person name="Miyauchi S."/>
            <person name="Poulain J."/>
            <person name="Riccioni C."/>
            <person name="Rubini A."/>
            <person name="Sitrit Y."/>
            <person name="Splivallo R."/>
            <person name="Traeger S."/>
            <person name="Wang M."/>
            <person name="Zifcakova L."/>
            <person name="Wipf D."/>
            <person name="Zambonelli A."/>
            <person name="Paolocci F."/>
            <person name="Nowrousian M."/>
            <person name="Ottonello S."/>
            <person name="Baldrian P."/>
            <person name="Spatafora J.W."/>
            <person name="Henrissat B."/>
            <person name="Nagy L.G."/>
            <person name="Aury J.M."/>
            <person name="Wincker P."/>
            <person name="Grigoriev I.V."/>
            <person name="Bonfante P."/>
            <person name="Martin F.M."/>
        </authorList>
    </citation>
    <scope>NUCLEOTIDE SEQUENCE [LARGE SCALE GENOMIC DNA]</scope>
    <source>
        <strain evidence="1 2">RN42</strain>
    </source>
</reference>